<dbReference type="CDD" id="cd00475">
    <property type="entry name" value="Cis_IPPS"/>
    <property type="match status" value="1"/>
</dbReference>
<feature type="binding site" evidence="2">
    <location>
        <begin position="176"/>
        <end position="178"/>
    </location>
    <ligand>
        <name>substrate</name>
    </ligand>
</feature>
<dbReference type="SUPFAM" id="SSF64005">
    <property type="entry name" value="Undecaprenyl diphosphate synthase"/>
    <property type="match status" value="1"/>
</dbReference>
<comment type="subunit">
    <text evidence="2">Homodimer.</text>
</comment>
<dbReference type="EMBL" id="MFKF01000057">
    <property type="protein sequence ID" value="OGG55908.1"/>
    <property type="molecule type" value="Genomic_DNA"/>
</dbReference>
<feature type="active site" description="Proton acceptor" evidence="2">
    <location>
        <position position="50"/>
    </location>
</feature>
<dbReference type="FunFam" id="3.40.1180.10:FF:000001">
    <property type="entry name" value="(2E,6E)-farnesyl-diphosphate-specific ditrans,polycis-undecaprenyl-diphosphate synthase"/>
    <property type="match status" value="1"/>
</dbReference>
<feature type="binding site" evidence="2">
    <location>
        <position position="53"/>
    </location>
    <ligand>
        <name>substrate</name>
    </ligand>
</feature>
<feature type="binding site" evidence="2">
    <location>
        <begin position="3"/>
        <end position="6"/>
    </location>
    <ligand>
        <name>substrate</name>
    </ligand>
</feature>
<evidence type="ECO:0000256" key="2">
    <source>
        <dbReference type="HAMAP-Rule" id="MF_01139"/>
    </source>
</evidence>
<dbReference type="InterPro" id="IPR018520">
    <property type="entry name" value="UPP_synth-like_CS"/>
</dbReference>
<evidence type="ECO:0000313" key="4">
    <source>
        <dbReference type="Proteomes" id="UP000178606"/>
    </source>
</evidence>
<sequence length="236" mass="26845">MDGNGRWANQRGLSRIEGHRAARDVVRDTVRACGELGVEVLTLYAFSEENWGRPWGEVLGLMRLLRTCLIEEVPELNRNNVRLRTIGQVHRLPQPCQKALFRAIGLTSKNTGLILNLALSYGGRTEIADAARQIAKDIERGRLQIEAIDEACFARYLYTSDLPDPDLVIRTSGEMRISNFLLYQIAYAELHVTPVLWPDFNRKHLCEAIRSYQGRERRFGKTSTQVRPVQPVSLSK</sequence>
<feature type="binding site" evidence="2">
    <location>
        <position position="170"/>
    </location>
    <ligand>
        <name>substrate</name>
    </ligand>
</feature>
<dbReference type="NCBIfam" id="TIGR00055">
    <property type="entry name" value="uppS"/>
    <property type="match status" value="1"/>
</dbReference>
<dbReference type="EC" id="2.5.1.-" evidence="2"/>
<dbReference type="InterPro" id="IPR001441">
    <property type="entry name" value="UPP_synth-like"/>
</dbReference>
<comment type="function">
    <text evidence="2">Catalyzes the condensation of isopentenyl diphosphate (IPP) with allylic pyrophosphates generating different type of terpenoids.</text>
</comment>
<feature type="binding site" evidence="2">
    <location>
        <position position="19"/>
    </location>
    <ligand>
        <name>substrate</name>
    </ligand>
</feature>
<feature type="binding site" evidence="2">
    <location>
        <position position="7"/>
    </location>
    <ligand>
        <name>substrate</name>
    </ligand>
</feature>
<dbReference type="GO" id="GO:0016094">
    <property type="term" value="P:polyprenol biosynthetic process"/>
    <property type="evidence" value="ECO:0007669"/>
    <property type="project" value="TreeGrafter"/>
</dbReference>
<dbReference type="GO" id="GO:0045547">
    <property type="term" value="F:ditrans,polycis-polyprenyl diphosphate synthase [(2E,6E)-farnesyl diphosphate specific] activity"/>
    <property type="evidence" value="ECO:0007669"/>
    <property type="project" value="TreeGrafter"/>
</dbReference>
<dbReference type="PROSITE" id="PS01066">
    <property type="entry name" value="UPP_SYNTHASE"/>
    <property type="match status" value="1"/>
</dbReference>
<gene>
    <name evidence="3" type="ORF">A3F84_23580</name>
</gene>
<evidence type="ECO:0000256" key="1">
    <source>
        <dbReference type="ARBA" id="ARBA00022679"/>
    </source>
</evidence>
<keyword evidence="2" id="KW-0460">Magnesium</keyword>
<feature type="binding site" evidence="2">
    <location>
        <position position="2"/>
    </location>
    <ligand>
        <name>Mg(2+)</name>
        <dbReference type="ChEBI" id="CHEBI:18420"/>
    </ligand>
</feature>
<dbReference type="PANTHER" id="PTHR10291">
    <property type="entry name" value="DEHYDRODOLICHYL DIPHOSPHATE SYNTHASE FAMILY MEMBER"/>
    <property type="match status" value="1"/>
</dbReference>
<dbReference type="NCBIfam" id="NF011405">
    <property type="entry name" value="PRK14830.1"/>
    <property type="match status" value="1"/>
</dbReference>
<dbReference type="Proteomes" id="UP000178606">
    <property type="component" value="Unassembled WGS sequence"/>
</dbReference>
<dbReference type="PANTHER" id="PTHR10291:SF0">
    <property type="entry name" value="DEHYDRODOLICHYL DIPHOSPHATE SYNTHASE 2"/>
    <property type="match status" value="1"/>
</dbReference>
<protein>
    <recommendedName>
        <fullName evidence="2">Isoprenyl transferase</fullName>
        <ecNumber evidence="2">2.5.1.-</ecNumber>
    </recommendedName>
</protein>
<keyword evidence="2" id="KW-0479">Metal-binding</keyword>
<feature type="binding site" evidence="2">
    <location>
        <position position="15"/>
    </location>
    <ligand>
        <name>substrate</name>
    </ligand>
</feature>
<dbReference type="Pfam" id="PF01255">
    <property type="entry name" value="Prenyltransf"/>
    <property type="match status" value="1"/>
</dbReference>
<comment type="similarity">
    <text evidence="2">Belongs to the UPP synthase family.</text>
</comment>
<proteinExistence type="inferred from homology"/>
<organism evidence="3 4">
    <name type="scientific">Handelsmanbacteria sp. (strain RIFCSPLOWO2_12_FULL_64_10)</name>
    <dbReference type="NCBI Taxonomy" id="1817868"/>
    <lineage>
        <taxon>Bacteria</taxon>
        <taxon>Candidatus Handelsmaniibacteriota</taxon>
    </lineage>
</organism>
<dbReference type="AlphaFoldDB" id="A0A1F6D392"/>
<comment type="caution">
    <text evidence="3">The sequence shown here is derived from an EMBL/GenBank/DDBJ whole genome shotgun (WGS) entry which is preliminary data.</text>
</comment>
<dbReference type="InterPro" id="IPR036424">
    <property type="entry name" value="UPP_synth-like_sf"/>
</dbReference>
<feature type="binding site" evidence="2">
    <location>
        <position position="189"/>
    </location>
    <ligand>
        <name>Mg(2+)</name>
        <dbReference type="ChEBI" id="CHEBI:18420"/>
    </ligand>
</feature>
<evidence type="ECO:0000313" key="3">
    <source>
        <dbReference type="EMBL" id="OGG55908.1"/>
    </source>
</evidence>
<name>A0A1F6D392_HANXR</name>
<dbReference type="GO" id="GO:0000287">
    <property type="term" value="F:magnesium ion binding"/>
    <property type="evidence" value="ECO:0007669"/>
    <property type="project" value="UniProtKB-UniRule"/>
</dbReference>
<comment type="cofactor">
    <cofactor evidence="2">
        <name>Mg(2+)</name>
        <dbReference type="ChEBI" id="CHEBI:18420"/>
    </cofactor>
    <text evidence="2">Binds 2 magnesium ions per subunit.</text>
</comment>
<feature type="active site" evidence="2">
    <location>
        <position position="2"/>
    </location>
</feature>
<keyword evidence="1 2" id="KW-0808">Transferase</keyword>
<accession>A0A1F6D392</accession>
<reference evidence="3 4" key="1">
    <citation type="journal article" date="2016" name="Nat. Commun.">
        <title>Thousands of microbial genomes shed light on interconnected biogeochemical processes in an aquifer system.</title>
        <authorList>
            <person name="Anantharaman K."/>
            <person name="Brown C.T."/>
            <person name="Hug L.A."/>
            <person name="Sharon I."/>
            <person name="Castelle C.J."/>
            <person name="Probst A.J."/>
            <person name="Thomas B.C."/>
            <person name="Singh A."/>
            <person name="Wilkins M.J."/>
            <person name="Karaoz U."/>
            <person name="Brodie E.L."/>
            <person name="Williams K.H."/>
            <person name="Hubbard S.S."/>
            <person name="Banfield J.F."/>
        </authorList>
    </citation>
    <scope>NUCLEOTIDE SEQUENCE [LARGE SCALE GENOMIC DNA]</scope>
    <source>
        <strain evidence="4">RIFCSPLOWO2_12_FULL_64_10</strain>
    </source>
</reference>
<dbReference type="Gene3D" id="3.40.1180.10">
    <property type="entry name" value="Decaprenyl diphosphate synthase-like"/>
    <property type="match status" value="1"/>
</dbReference>
<feature type="binding site" evidence="2">
    <location>
        <position position="51"/>
    </location>
    <ligand>
        <name>substrate</name>
    </ligand>
</feature>
<feature type="binding site" evidence="2">
    <location>
        <begin position="47"/>
        <end position="49"/>
    </location>
    <ligand>
        <name>substrate</name>
    </ligand>
</feature>
<dbReference type="HAMAP" id="MF_01139">
    <property type="entry name" value="ISPT"/>
    <property type="match status" value="1"/>
</dbReference>